<keyword evidence="3" id="KW-1185">Reference proteome</keyword>
<dbReference type="GO" id="GO:0008663">
    <property type="term" value="F:2',3'-cyclic-nucleotide 2'-phosphodiesterase activity"/>
    <property type="evidence" value="ECO:0007669"/>
    <property type="project" value="TreeGrafter"/>
</dbReference>
<evidence type="ECO:0000313" key="3">
    <source>
        <dbReference type="Proteomes" id="UP001162031"/>
    </source>
</evidence>
<dbReference type="PANTHER" id="PTHR16509">
    <property type="match status" value="1"/>
</dbReference>
<comment type="caution">
    <text evidence="2">The sequence shown here is derived from an EMBL/GenBank/DDBJ whole genome shotgun (WGS) entry which is preliminary data.</text>
</comment>
<accession>A0AAV0UGL4</accession>
<sequence length="336" mass="37684">MATATPLVSFGLVADVQYADVEDGWDFHHTSQRYYRNALLQLRAVVAEWLCVAKSEEAQPPLKLRFAVNLGDLVDGKNRPAATSRQALEATKAAWTPFVEAVGPVHHLIGNHELYNFSAATIERDLLYQQRRYYDFQVPDAPQFCFIVLDCYGLSILGREESDPVFQEALTLLRRVNPNENLNSPAGLVNEQRRFVAFNGAVDREQKQWLEKTLVRATTNGQHVVLFTHIPIHPSSTPAPSSLLWNYPEMLQLIEQFDCICAVFSGHAHANGYVYAHEGSRKRGVHYVVCDAVLECAPSETAHALVHVYPEKLVVRGYGKIPTRELCISAEQASLL</sequence>
<reference evidence="2" key="1">
    <citation type="submission" date="2022-12" db="EMBL/GenBank/DDBJ databases">
        <authorList>
            <person name="Webb A."/>
        </authorList>
    </citation>
    <scope>NUCLEOTIDE SEQUENCE</scope>
    <source>
        <strain evidence="2">Hp1</strain>
    </source>
</reference>
<dbReference type="EMBL" id="CANTFL010001296">
    <property type="protein sequence ID" value="CAI5736019.1"/>
    <property type="molecule type" value="Genomic_DNA"/>
</dbReference>
<dbReference type="GO" id="GO:0030145">
    <property type="term" value="F:manganese ion binding"/>
    <property type="evidence" value="ECO:0007669"/>
    <property type="project" value="TreeGrafter"/>
</dbReference>
<feature type="domain" description="Calcineurin-like phosphoesterase" evidence="1">
    <location>
        <begin position="56"/>
        <end position="270"/>
    </location>
</feature>
<name>A0AAV0UGL4_HYABA</name>
<dbReference type="GO" id="GO:0047734">
    <property type="term" value="F:CDP-glycerol diphosphatase activity"/>
    <property type="evidence" value="ECO:0007669"/>
    <property type="project" value="TreeGrafter"/>
</dbReference>
<organism evidence="2 3">
    <name type="scientific">Hyaloperonospora brassicae</name>
    <name type="common">Brassica downy mildew</name>
    <name type="synonym">Peronospora brassicae</name>
    <dbReference type="NCBI Taxonomy" id="162125"/>
    <lineage>
        <taxon>Eukaryota</taxon>
        <taxon>Sar</taxon>
        <taxon>Stramenopiles</taxon>
        <taxon>Oomycota</taxon>
        <taxon>Peronosporomycetes</taxon>
        <taxon>Peronosporales</taxon>
        <taxon>Peronosporaceae</taxon>
        <taxon>Hyaloperonospora</taxon>
    </lineage>
</organism>
<dbReference type="Gene3D" id="3.60.21.10">
    <property type="match status" value="1"/>
</dbReference>
<dbReference type="SUPFAM" id="SSF56300">
    <property type="entry name" value="Metallo-dependent phosphatases"/>
    <property type="match status" value="1"/>
</dbReference>
<dbReference type="AlphaFoldDB" id="A0AAV0UGL4"/>
<dbReference type="GO" id="GO:0047631">
    <property type="term" value="F:ADP-ribose diphosphatase activity"/>
    <property type="evidence" value="ECO:0007669"/>
    <property type="project" value="TreeGrafter"/>
</dbReference>
<dbReference type="InterPro" id="IPR029052">
    <property type="entry name" value="Metallo-depent_PP-like"/>
</dbReference>
<dbReference type="Proteomes" id="UP001162031">
    <property type="component" value="Unassembled WGS sequence"/>
</dbReference>
<gene>
    <name evidence="2" type="ORF">HBR001_LOCUS6688</name>
</gene>
<protein>
    <recommendedName>
        <fullName evidence="1">Calcineurin-like phosphoesterase domain-containing protein</fullName>
    </recommendedName>
</protein>
<evidence type="ECO:0000259" key="1">
    <source>
        <dbReference type="Pfam" id="PF00149"/>
    </source>
</evidence>
<evidence type="ECO:0000313" key="2">
    <source>
        <dbReference type="EMBL" id="CAI5736019.1"/>
    </source>
</evidence>
<dbReference type="PANTHER" id="PTHR16509:SF1">
    <property type="entry name" value="MANGANESE-DEPENDENT ADP-RIBOSE_CDP-ALCOHOL DIPHOSPHATASE"/>
    <property type="match status" value="1"/>
</dbReference>
<dbReference type="Pfam" id="PF00149">
    <property type="entry name" value="Metallophos"/>
    <property type="match status" value="1"/>
</dbReference>
<dbReference type="InterPro" id="IPR004843">
    <property type="entry name" value="Calcineurin-like_PHP"/>
</dbReference>
<proteinExistence type="predicted"/>